<dbReference type="InterPro" id="IPR036641">
    <property type="entry name" value="HPT_dom_sf"/>
</dbReference>
<keyword evidence="1" id="KW-0902">Two-component regulatory system</keyword>
<evidence type="ECO:0000313" key="5">
    <source>
        <dbReference type="Proteomes" id="UP000731907"/>
    </source>
</evidence>
<keyword evidence="2" id="KW-0597">Phosphoprotein</keyword>
<feature type="domain" description="HPt" evidence="3">
    <location>
        <begin position="12"/>
        <end position="110"/>
    </location>
</feature>
<dbReference type="InterPro" id="IPR008207">
    <property type="entry name" value="Sig_transdc_His_kin_Hpt_dom"/>
</dbReference>
<dbReference type="PROSITE" id="PS50894">
    <property type="entry name" value="HPT"/>
    <property type="match status" value="1"/>
</dbReference>
<organism evidence="4 5">
    <name type="scientific">Paragemmobacter amnigenus</name>
    <dbReference type="NCBI Taxonomy" id="2852097"/>
    <lineage>
        <taxon>Bacteria</taxon>
        <taxon>Pseudomonadati</taxon>
        <taxon>Pseudomonadota</taxon>
        <taxon>Alphaproteobacteria</taxon>
        <taxon>Rhodobacterales</taxon>
        <taxon>Paracoccaceae</taxon>
        <taxon>Paragemmobacter</taxon>
    </lineage>
</organism>
<proteinExistence type="predicted"/>
<dbReference type="Pfam" id="PF01627">
    <property type="entry name" value="Hpt"/>
    <property type="match status" value="1"/>
</dbReference>
<evidence type="ECO:0000256" key="1">
    <source>
        <dbReference type="ARBA" id="ARBA00023012"/>
    </source>
</evidence>
<comment type="caution">
    <text evidence="4">The sequence shown here is derived from an EMBL/GenBank/DDBJ whole genome shotgun (WGS) entry which is preliminary data.</text>
</comment>
<dbReference type="Proteomes" id="UP000731907">
    <property type="component" value="Unassembled WGS sequence"/>
</dbReference>
<accession>A0ABS6J388</accession>
<dbReference type="RefSeq" id="WP_161762001.1">
    <property type="nucleotide sequence ID" value="NZ_JAAATX020000005.1"/>
</dbReference>
<evidence type="ECO:0000256" key="2">
    <source>
        <dbReference type="PROSITE-ProRule" id="PRU00110"/>
    </source>
</evidence>
<keyword evidence="5" id="KW-1185">Reference proteome</keyword>
<feature type="modified residue" description="Phosphohistidine" evidence="2">
    <location>
        <position position="59"/>
    </location>
</feature>
<evidence type="ECO:0000313" key="4">
    <source>
        <dbReference type="EMBL" id="MBU9697907.1"/>
    </source>
</evidence>
<dbReference type="Gene3D" id="1.20.120.160">
    <property type="entry name" value="HPT domain"/>
    <property type="match status" value="1"/>
</dbReference>
<sequence>MTAIELRGGRRPDHPLAAAERLFRQVAADRLDVLSTAWVRLDSGHHIAEALVDIRSVSHKIAGTAASLGHAGLGQLAEKVEALCMNGSGRDDLQRALRPLISALAELIDD</sequence>
<gene>
    <name evidence="4" type="ORF">GU927_008595</name>
</gene>
<dbReference type="EMBL" id="JAAATX020000005">
    <property type="protein sequence ID" value="MBU9697907.1"/>
    <property type="molecule type" value="Genomic_DNA"/>
</dbReference>
<evidence type="ECO:0000259" key="3">
    <source>
        <dbReference type="PROSITE" id="PS50894"/>
    </source>
</evidence>
<dbReference type="SUPFAM" id="SSF47226">
    <property type="entry name" value="Histidine-containing phosphotransfer domain, HPT domain"/>
    <property type="match status" value="1"/>
</dbReference>
<name>A0ABS6J388_9RHOB</name>
<protein>
    <submittedName>
        <fullName evidence="4">Hpt domain-containing protein</fullName>
    </submittedName>
</protein>
<reference evidence="4 5" key="1">
    <citation type="submission" date="2021-06" db="EMBL/GenBank/DDBJ databases">
        <title>Rhodobacteraceae bacterium strain HSP-20.</title>
        <authorList>
            <person name="Chen W.-M."/>
        </authorList>
    </citation>
    <scope>NUCLEOTIDE SEQUENCE [LARGE SCALE GENOMIC DNA]</scope>
    <source>
        <strain evidence="4 5">HSP-20</strain>
    </source>
</reference>